<dbReference type="Proteomes" id="UP000249057">
    <property type="component" value="Unassembled WGS sequence"/>
</dbReference>
<gene>
    <name evidence="1" type="ORF">BO95DRAFT_42372</name>
</gene>
<organism evidence="1 2">
    <name type="scientific">Aspergillus brunneoviolaceus CBS 621.78</name>
    <dbReference type="NCBI Taxonomy" id="1450534"/>
    <lineage>
        <taxon>Eukaryota</taxon>
        <taxon>Fungi</taxon>
        <taxon>Dikarya</taxon>
        <taxon>Ascomycota</taxon>
        <taxon>Pezizomycotina</taxon>
        <taxon>Eurotiomycetes</taxon>
        <taxon>Eurotiomycetidae</taxon>
        <taxon>Eurotiales</taxon>
        <taxon>Aspergillaceae</taxon>
        <taxon>Aspergillus</taxon>
        <taxon>Aspergillus subgen. Circumdati</taxon>
    </lineage>
</organism>
<reference evidence="1" key="1">
    <citation type="submission" date="2018-02" db="EMBL/GenBank/DDBJ databases">
        <title>The genomes of Aspergillus section Nigri reveals drivers in fungal speciation.</title>
        <authorList>
            <consortium name="DOE Joint Genome Institute"/>
            <person name="Vesth T.C."/>
            <person name="Nybo J."/>
            <person name="Theobald S."/>
            <person name="Brandl J."/>
            <person name="Frisvad J.C."/>
            <person name="Nielsen K.F."/>
            <person name="Lyhne E.K."/>
            <person name="Kogle M.E."/>
            <person name="Kuo A."/>
            <person name="Riley R."/>
            <person name="Clum A."/>
            <person name="Nolan M."/>
            <person name="Lipzen A."/>
            <person name="Salamov A."/>
            <person name="Henrissat B."/>
            <person name="Wiebenga A."/>
            <person name="De vries R.P."/>
            <person name="Grigoriev I.V."/>
            <person name="Mortensen U.H."/>
            <person name="Andersen M.R."/>
            <person name="Baker S.E."/>
        </authorList>
    </citation>
    <scope>NUCLEOTIDE SEQUENCE</scope>
    <source>
        <strain evidence="1">CBS 621.78</strain>
    </source>
</reference>
<dbReference type="EMBL" id="KZ825322">
    <property type="protein sequence ID" value="RAH48577.1"/>
    <property type="molecule type" value="Genomic_DNA"/>
</dbReference>
<protein>
    <submittedName>
        <fullName evidence="1">Uncharacterized protein</fullName>
    </submittedName>
</protein>
<sequence length="194" mass="21912">MESQRTRACGDGSRNKVSPCFVSRQGYEQFTESREVVLEDVSIDLALSLLQEPLVGDPWSRTRAKWSEIFGNRMAGPRASYQKPGGEFSFLLPDPRSVAAVSMRPHQWLLDYAPALSGMSRLSPFHGPSFSSRVGFKKVAKSQFFSGRVRSSTRPICFFFVDSVSQPINFVQRRTACLEIADRRKYPSSPFFQL</sequence>
<accession>A0ACD1GHD4</accession>
<keyword evidence="2" id="KW-1185">Reference proteome</keyword>
<name>A0ACD1GHD4_9EURO</name>
<proteinExistence type="predicted"/>
<evidence type="ECO:0000313" key="2">
    <source>
        <dbReference type="Proteomes" id="UP000249057"/>
    </source>
</evidence>
<evidence type="ECO:0000313" key="1">
    <source>
        <dbReference type="EMBL" id="RAH48577.1"/>
    </source>
</evidence>